<feature type="compositionally biased region" description="Basic residues" evidence="1">
    <location>
        <begin position="40"/>
        <end position="51"/>
    </location>
</feature>
<reference evidence="2" key="1">
    <citation type="journal article" date="2020" name="Stud. Mycol.">
        <title>101 Dothideomycetes genomes: a test case for predicting lifestyles and emergence of pathogens.</title>
        <authorList>
            <person name="Haridas S."/>
            <person name="Albert R."/>
            <person name="Binder M."/>
            <person name="Bloem J."/>
            <person name="Labutti K."/>
            <person name="Salamov A."/>
            <person name="Andreopoulos B."/>
            <person name="Baker S."/>
            <person name="Barry K."/>
            <person name="Bills G."/>
            <person name="Bluhm B."/>
            <person name="Cannon C."/>
            <person name="Castanera R."/>
            <person name="Culley D."/>
            <person name="Daum C."/>
            <person name="Ezra D."/>
            <person name="Gonzalez J."/>
            <person name="Henrissat B."/>
            <person name="Kuo A."/>
            <person name="Liang C."/>
            <person name="Lipzen A."/>
            <person name="Lutzoni F."/>
            <person name="Magnuson J."/>
            <person name="Mondo S."/>
            <person name="Nolan M."/>
            <person name="Ohm R."/>
            <person name="Pangilinan J."/>
            <person name="Park H.-J."/>
            <person name="Ramirez L."/>
            <person name="Alfaro M."/>
            <person name="Sun H."/>
            <person name="Tritt A."/>
            <person name="Yoshinaga Y."/>
            <person name="Zwiers L.-H."/>
            <person name="Turgeon B."/>
            <person name="Goodwin S."/>
            <person name="Spatafora J."/>
            <person name="Crous P."/>
            <person name="Grigoriev I."/>
        </authorList>
    </citation>
    <scope>NUCLEOTIDE SEQUENCE</scope>
    <source>
        <strain evidence="2">CBS 125425</strain>
    </source>
</reference>
<dbReference type="Proteomes" id="UP000799444">
    <property type="component" value="Unassembled WGS sequence"/>
</dbReference>
<accession>A0A9P4V0V9</accession>
<name>A0A9P4V0V9_9PLEO</name>
<organism evidence="2 3">
    <name type="scientific">Polyplosphaeria fusca</name>
    <dbReference type="NCBI Taxonomy" id="682080"/>
    <lineage>
        <taxon>Eukaryota</taxon>
        <taxon>Fungi</taxon>
        <taxon>Dikarya</taxon>
        <taxon>Ascomycota</taxon>
        <taxon>Pezizomycotina</taxon>
        <taxon>Dothideomycetes</taxon>
        <taxon>Pleosporomycetidae</taxon>
        <taxon>Pleosporales</taxon>
        <taxon>Tetraplosphaeriaceae</taxon>
        <taxon>Polyplosphaeria</taxon>
    </lineage>
</organism>
<feature type="region of interest" description="Disordered" evidence="1">
    <location>
        <begin position="1"/>
        <end position="86"/>
    </location>
</feature>
<sequence>MLSAATRSPRRNDSLDQNRRKAEQSHSSTSSAQTIYTSPRTRRPATRHRHIPSYLPIHLRLHRKPNPRLGSLLGATPPPTSPTRPSLPVPAVPNASHPHTCSFLPRHLRLDSGRSVYEAGLWGPQTLANQSRRERSVQGRGAPIADGNCWGWEELGMGKGAESGFEGMGGRGLACDACSPSRFVATFLQTFWLRPAGRCAKRLLVAPLCEESGVIAIFCCEMAAVPLFREAKSAQGSGRAGARAAMSSL</sequence>
<evidence type="ECO:0000256" key="1">
    <source>
        <dbReference type="SAM" id="MobiDB-lite"/>
    </source>
</evidence>
<evidence type="ECO:0000313" key="2">
    <source>
        <dbReference type="EMBL" id="KAF2735717.1"/>
    </source>
</evidence>
<feature type="compositionally biased region" description="Basic and acidic residues" evidence="1">
    <location>
        <begin position="10"/>
        <end position="24"/>
    </location>
</feature>
<comment type="caution">
    <text evidence="2">The sequence shown here is derived from an EMBL/GenBank/DDBJ whole genome shotgun (WGS) entry which is preliminary data.</text>
</comment>
<feature type="compositionally biased region" description="Polar residues" evidence="1">
    <location>
        <begin position="25"/>
        <end position="38"/>
    </location>
</feature>
<feature type="compositionally biased region" description="Pro residues" evidence="1">
    <location>
        <begin position="76"/>
        <end position="86"/>
    </location>
</feature>
<dbReference type="AlphaFoldDB" id="A0A9P4V0V9"/>
<gene>
    <name evidence="2" type="ORF">EJ04DRAFT_183494</name>
</gene>
<protein>
    <submittedName>
        <fullName evidence="2">Uncharacterized protein</fullName>
    </submittedName>
</protein>
<evidence type="ECO:0000313" key="3">
    <source>
        <dbReference type="Proteomes" id="UP000799444"/>
    </source>
</evidence>
<proteinExistence type="predicted"/>
<keyword evidence="3" id="KW-1185">Reference proteome</keyword>
<dbReference type="EMBL" id="ML996132">
    <property type="protein sequence ID" value="KAF2735717.1"/>
    <property type="molecule type" value="Genomic_DNA"/>
</dbReference>